<evidence type="ECO:0000313" key="1">
    <source>
        <dbReference type="EMBL" id="AFY87827.1"/>
    </source>
</evidence>
<evidence type="ECO:0008006" key="3">
    <source>
        <dbReference type="Google" id="ProtNLM"/>
    </source>
</evidence>
<organism evidence="1 2">
    <name type="scientific">Chroococcidiopsis thermalis (strain PCC 7203)</name>
    <dbReference type="NCBI Taxonomy" id="251229"/>
    <lineage>
        <taxon>Bacteria</taxon>
        <taxon>Bacillati</taxon>
        <taxon>Cyanobacteriota</taxon>
        <taxon>Cyanophyceae</taxon>
        <taxon>Chroococcidiopsidales</taxon>
        <taxon>Chroococcidiopsidaceae</taxon>
        <taxon>Chroococcidiopsis</taxon>
    </lineage>
</organism>
<proteinExistence type="predicted"/>
<name>K9TYD9_CHRTP</name>
<sequence length="191" mass="22943">MLDIAKPREEFTNDLDLINFTKLVNPKFISRYSSSYRKDNEIWHLLPITSEINEQDYQHICSKAELIEKVSQLFIQYQSDWMMKKFTRMVEYVAEPFYSKQEYIFLRDFGNNFDIVYQPEIIELAPISYRQEQDKHMFKIQINAKITNFVLSPQGYVRSGEPEPRSFTEYWNISIDAENKWYLMGIEQVDS</sequence>
<dbReference type="HOGENOM" id="CLU_1419218_0_0_3"/>
<dbReference type="Proteomes" id="UP000010384">
    <property type="component" value="Chromosome"/>
</dbReference>
<protein>
    <recommendedName>
        <fullName evidence="3">Tim44-like domain-containing protein</fullName>
    </recommendedName>
</protein>
<dbReference type="InParanoid" id="K9TYD9"/>
<dbReference type="OrthoDB" id="515846at2"/>
<dbReference type="RefSeq" id="WP_015154375.1">
    <property type="nucleotide sequence ID" value="NC_019695.1"/>
</dbReference>
<dbReference type="AlphaFoldDB" id="K9TYD9"/>
<reference evidence="1 2" key="1">
    <citation type="submission" date="2012-06" db="EMBL/GenBank/DDBJ databases">
        <title>Finished chromosome of genome of Chroococcidiopsis thermalis PCC 7203.</title>
        <authorList>
            <consortium name="US DOE Joint Genome Institute"/>
            <person name="Gugger M."/>
            <person name="Coursin T."/>
            <person name="Rippka R."/>
            <person name="Tandeau De Marsac N."/>
            <person name="Huntemann M."/>
            <person name="Wei C.-L."/>
            <person name="Han J."/>
            <person name="Detter J.C."/>
            <person name="Han C."/>
            <person name="Tapia R."/>
            <person name="Davenport K."/>
            <person name="Daligault H."/>
            <person name="Erkkila T."/>
            <person name="Gu W."/>
            <person name="Munk A.C.C."/>
            <person name="Teshima H."/>
            <person name="Xu Y."/>
            <person name="Chain P."/>
            <person name="Chen A."/>
            <person name="Krypides N."/>
            <person name="Mavromatis K."/>
            <person name="Markowitz V."/>
            <person name="Szeto E."/>
            <person name="Ivanova N."/>
            <person name="Mikhailova N."/>
            <person name="Ovchinnikova G."/>
            <person name="Pagani I."/>
            <person name="Pati A."/>
            <person name="Goodwin L."/>
            <person name="Peters L."/>
            <person name="Pitluck S."/>
            <person name="Woyke T."/>
            <person name="Kerfeld C."/>
        </authorList>
    </citation>
    <scope>NUCLEOTIDE SEQUENCE [LARGE SCALE GENOMIC DNA]</scope>
    <source>
        <strain evidence="1 2">PCC 7203</strain>
    </source>
</reference>
<dbReference type="KEGG" id="cthe:Chro_2336"/>
<gene>
    <name evidence="1" type="ORF">Chro_2336</name>
</gene>
<dbReference type="EMBL" id="CP003597">
    <property type="protein sequence ID" value="AFY87827.1"/>
    <property type="molecule type" value="Genomic_DNA"/>
</dbReference>
<evidence type="ECO:0000313" key="2">
    <source>
        <dbReference type="Proteomes" id="UP000010384"/>
    </source>
</evidence>
<keyword evidence="2" id="KW-1185">Reference proteome</keyword>
<accession>K9TYD9</accession>
<dbReference type="STRING" id="251229.Chro_2336"/>